<organism evidence="3 4">
    <name type="scientific">Ziziphus jujuba var. spinosa</name>
    <dbReference type="NCBI Taxonomy" id="714518"/>
    <lineage>
        <taxon>Eukaryota</taxon>
        <taxon>Viridiplantae</taxon>
        <taxon>Streptophyta</taxon>
        <taxon>Embryophyta</taxon>
        <taxon>Tracheophyta</taxon>
        <taxon>Spermatophyta</taxon>
        <taxon>Magnoliopsida</taxon>
        <taxon>eudicotyledons</taxon>
        <taxon>Gunneridae</taxon>
        <taxon>Pentapetalae</taxon>
        <taxon>rosids</taxon>
        <taxon>fabids</taxon>
        <taxon>Rosales</taxon>
        <taxon>Rhamnaceae</taxon>
        <taxon>Paliureae</taxon>
        <taxon>Ziziphus</taxon>
    </lineage>
</organism>
<proteinExistence type="inferred from homology"/>
<dbReference type="InterPro" id="IPR036514">
    <property type="entry name" value="SGNH_hydro_sf"/>
</dbReference>
<dbReference type="CDD" id="cd01837">
    <property type="entry name" value="SGNH_plant_lipase_like"/>
    <property type="match status" value="2"/>
</dbReference>
<dbReference type="InterPro" id="IPR001087">
    <property type="entry name" value="GDSL"/>
</dbReference>
<reference evidence="3" key="1">
    <citation type="journal article" date="2021" name="Front. Plant Sci.">
        <title>Chromosome-Scale Genome Assembly for Chinese Sour Jujube and Insights Into Its Genome Evolution and Domestication Signature.</title>
        <authorList>
            <person name="Shen L.-Y."/>
            <person name="Luo H."/>
            <person name="Wang X.-L."/>
            <person name="Wang X.-M."/>
            <person name="Qiu X.-J."/>
            <person name="Liu H."/>
            <person name="Zhou S.-S."/>
            <person name="Jia K.-H."/>
            <person name="Nie S."/>
            <person name="Bao Y.-T."/>
            <person name="Zhang R.-G."/>
            <person name="Yun Q.-Z."/>
            <person name="Chai Y.-H."/>
            <person name="Lu J.-Y."/>
            <person name="Li Y."/>
            <person name="Zhao S.-W."/>
            <person name="Mao J.-F."/>
            <person name="Jia S.-G."/>
            <person name="Mao Y.-M."/>
        </authorList>
    </citation>
    <scope>NUCLEOTIDE SEQUENCE</scope>
    <source>
        <strain evidence="3">AT0</strain>
        <tissue evidence="3">Leaf</tissue>
    </source>
</reference>
<dbReference type="AlphaFoldDB" id="A0A978VJY4"/>
<gene>
    <name evidence="3" type="ORF">FEM48_Zijuj04G0127100</name>
</gene>
<evidence type="ECO:0000313" key="3">
    <source>
        <dbReference type="EMBL" id="KAH7533403.1"/>
    </source>
</evidence>
<comment type="similarity">
    <text evidence="1">Belongs to the 'GDSL' lipolytic enzyme family.</text>
</comment>
<comment type="caution">
    <text evidence="3">The sequence shown here is derived from an EMBL/GenBank/DDBJ whole genome shotgun (WGS) entry which is preliminary data.</text>
</comment>
<keyword evidence="2" id="KW-0732">Signal</keyword>
<evidence type="ECO:0008006" key="5">
    <source>
        <dbReference type="Google" id="ProtNLM"/>
    </source>
</evidence>
<name>A0A978VJY4_ZIZJJ</name>
<dbReference type="Gene3D" id="3.40.50.1110">
    <property type="entry name" value="SGNH hydrolase"/>
    <property type="match status" value="2"/>
</dbReference>
<evidence type="ECO:0000313" key="4">
    <source>
        <dbReference type="Proteomes" id="UP000813462"/>
    </source>
</evidence>
<accession>A0A978VJY4</accession>
<dbReference type="PANTHER" id="PTHR45642">
    <property type="entry name" value="GDSL ESTERASE/LIPASE EXL3"/>
    <property type="match status" value="1"/>
</dbReference>
<evidence type="ECO:0000256" key="2">
    <source>
        <dbReference type="SAM" id="SignalP"/>
    </source>
</evidence>
<feature type="signal peptide" evidence="2">
    <location>
        <begin position="1"/>
        <end position="24"/>
    </location>
</feature>
<dbReference type="Proteomes" id="UP000813462">
    <property type="component" value="Unassembled WGS sequence"/>
</dbReference>
<dbReference type="GO" id="GO:0016788">
    <property type="term" value="F:hydrolase activity, acting on ester bonds"/>
    <property type="evidence" value="ECO:0007669"/>
    <property type="project" value="InterPro"/>
</dbReference>
<dbReference type="PANTHER" id="PTHR45642:SF12">
    <property type="entry name" value="OS09G0132900 PROTEIN"/>
    <property type="match status" value="1"/>
</dbReference>
<dbReference type="InterPro" id="IPR050592">
    <property type="entry name" value="GDSL_lipolytic_enzyme"/>
</dbReference>
<dbReference type="FunFam" id="3.40.50.1110:FF:000003">
    <property type="entry name" value="GDSL esterase/lipase APG"/>
    <property type="match status" value="2"/>
</dbReference>
<dbReference type="SUPFAM" id="SSF52266">
    <property type="entry name" value="SGNH hydrolase"/>
    <property type="match status" value="1"/>
</dbReference>
<evidence type="ECO:0000256" key="1">
    <source>
        <dbReference type="ARBA" id="ARBA00008668"/>
    </source>
</evidence>
<dbReference type="InterPro" id="IPR035669">
    <property type="entry name" value="SGNH_plant_lipase-like"/>
</dbReference>
<dbReference type="Pfam" id="PF00657">
    <property type="entry name" value="Lipase_GDSL"/>
    <property type="match status" value="2"/>
</dbReference>
<dbReference type="EMBL" id="JAEACU010000004">
    <property type="protein sequence ID" value="KAH7533403.1"/>
    <property type="molecule type" value="Genomic_DNA"/>
</dbReference>
<sequence>MANLYISCILFTQLLLIHFAKTGAKVPAIIVFRDSTVDAGNNNVIPTLLKSNFQPYGRDFFGGRPTGRFSNGRILPDFISEAFGLKPIVPAYLDSMYSISDFATGVCFASAGTGYDNATSDVFNVIPLWKEVEYYKDYQSKLRAYLGHRKANYVLREALYLVSLGTNDFLENYYVFPLRQSEFTVEQYQDFLIGLSGNFLREIYRLGARKISLTGLPPMGCLPLERTTNIFGNHECIEEYNKVAVNFNLKLKGLVAKLNQDLPELKLVFTESMYDIAYQIIKKPASFGFDVARVACCSTGTFEVQAPGTKLATTITMANLYISWVFFTQLVLIHFAKTGAKVPAIIVFGDSTVDAGNNNVISTLLKSNFQPYGRDFFGGRPTGRFSNGRIPPDFISEAFGLKPFVPAYLDSMYSISDFATGVCFASAGTGYDNATSDVLNVIPLWKEVEYYKDYQSKLRAYLGHRKANYVLREALYLVSLGTNDFLENYYIFPRRQSEFTVEQYQDFLVGLSGNFLREIYSLGARKISLTGLPPMGCLPLERTTNIFGNHECIEDYNKVAVNFNEKLKGLVAKLNQDLPRLKLVFTENIYDIFYQVIKKPASFGFDVAGVACCSTGTFEMSYLCSKSNPLTCTDANKYVFWDAFHPTERVNKVIVDNIVGLLLKEFS</sequence>
<feature type="chain" id="PRO_5037768064" description="GDSL esterase/lipase At2g04570-like" evidence="2">
    <location>
        <begin position="25"/>
        <end position="667"/>
    </location>
</feature>
<protein>
    <recommendedName>
        <fullName evidence="5">GDSL esterase/lipase At2g04570-like</fullName>
    </recommendedName>
</protein>